<feature type="compositionally biased region" description="Basic and acidic residues" evidence="1">
    <location>
        <begin position="288"/>
        <end position="302"/>
    </location>
</feature>
<evidence type="ECO:0000313" key="2">
    <source>
        <dbReference type="EMBL" id="KAL0637685.1"/>
    </source>
</evidence>
<feature type="region of interest" description="Disordered" evidence="1">
    <location>
        <begin position="588"/>
        <end position="610"/>
    </location>
</feature>
<reference evidence="2 3" key="1">
    <citation type="submission" date="2024-02" db="EMBL/GenBank/DDBJ databases">
        <title>Discinaceae phylogenomics.</title>
        <authorList>
            <person name="Dirks A.C."/>
            <person name="James T.Y."/>
        </authorList>
    </citation>
    <scope>NUCLEOTIDE SEQUENCE [LARGE SCALE GENOMIC DNA]</scope>
    <source>
        <strain evidence="2 3">ACD0624</strain>
    </source>
</reference>
<evidence type="ECO:0000256" key="1">
    <source>
        <dbReference type="SAM" id="MobiDB-lite"/>
    </source>
</evidence>
<feature type="region of interest" description="Disordered" evidence="1">
    <location>
        <begin position="269"/>
        <end position="318"/>
    </location>
</feature>
<name>A0ABR3GP27_9PEZI</name>
<feature type="compositionally biased region" description="Polar residues" evidence="1">
    <location>
        <begin position="646"/>
        <end position="664"/>
    </location>
</feature>
<evidence type="ECO:0000313" key="3">
    <source>
        <dbReference type="Proteomes" id="UP001447188"/>
    </source>
</evidence>
<feature type="compositionally biased region" description="Polar residues" evidence="1">
    <location>
        <begin position="594"/>
        <end position="608"/>
    </location>
</feature>
<sequence length="1061" mass="112874">MGKSLIPVPPKSPLGQQANLKYKPTFKARKSVTIVPAGDSEANITQSKSDKITSHKATPTANSPVVPILGRKQPLVTQKATTIPGPSKIVHGSGAEDTCSYIYTKPRREQLMSVPSLKITSAPQLRVEMSSPATSKADVCSDTYTGYIMPSTPVQKAASVSLYSPYSKKSIGGNTHSSYTTPKNEQLARLPQLAAPKNPILANISSGSDIPIEQPRYTPPTPLKKTGELNHTVQEATSIHQLVASKKIEPDNGLKNGQTGLSKGMATAIGQTGKTEKKSAAVIGQAKDTPRLDSESDKEKPKGGNTGSDSEAPGGEGVDDVEMYEQMDSSEGSKSHPVGNIPVANAHNAAAEFHPKAPAARNTLGQAIDQAIQTLHSNPTAGPATPKMVLDHLGFAIIGHATIHGGHRPEAIKLLIENSLLKYRQDQERKEKNCARYMQQLAISPRIQDHDMLDCRTDDAAEGPENYLMEGIEETDIQRGFSQSYSHPFLPTGTATSTSVATSTNRTNLRFVDGLFEIEDEVMEDLRDDAAQVLGMSEYRDSDDSDTPRSTRSNSPELVTDSEIFTNGMDLDDMEDLILSIYKLSLSPKPYTSKEPNNTGNSPSTGPEDTQHIRTIEAGDCIMAGSTEDMDSVGAGDIIMKTDCTQGADSTGKSEHPNGSCSTKKPTDTKNADKIGDSDTNNKTDSTGKAGDSDGSYSIKKPDTENADKIGESDANNKTDSTGKAGDSDGSYSTKKPNDTKNTNKTGGNNTNSKMDSTGGPKKTNELLVAEKGESSKDVGAIEMSNHPTKEVFVNPVSLCETVDNGENICSPEGVDGLVSFGGSGKGADIGGPVEICDGVRDADNVEFLRVLENIVPLTAVQTTDTFHGTDIGDIVDSSAENLDVPGIVAPGRVADPIAEPSDEAGDLEGRKEETEKERVMANIKSLEPVYTSYQKKLESWEGFIHSGKGWAPAPAPVAVEASAPVVVVTVIPKGIAAPTGNYIWGCIFPFICIAVLLSASGPSAILGRLRDSVSALNPGIPSMEISFLLLLLVRISLCWRSKETIKANVSRVVRETIGLI</sequence>
<proteinExistence type="predicted"/>
<gene>
    <name evidence="2" type="ORF">Q9L58_003245</name>
</gene>
<accession>A0ABR3GP27</accession>
<feature type="compositionally biased region" description="Basic and acidic residues" evidence="1">
    <location>
        <begin position="700"/>
        <end position="717"/>
    </location>
</feature>
<feature type="compositionally biased region" description="Low complexity" evidence="1">
    <location>
        <begin position="740"/>
        <end position="754"/>
    </location>
</feature>
<dbReference type="Proteomes" id="UP001447188">
    <property type="component" value="Unassembled WGS sequence"/>
</dbReference>
<dbReference type="EMBL" id="JBBBZM010000031">
    <property type="protein sequence ID" value="KAL0637685.1"/>
    <property type="molecule type" value="Genomic_DNA"/>
</dbReference>
<feature type="compositionally biased region" description="Basic and acidic residues" evidence="1">
    <location>
        <begin position="665"/>
        <end position="682"/>
    </location>
</feature>
<comment type="caution">
    <text evidence="2">The sequence shown here is derived from an EMBL/GenBank/DDBJ whole genome shotgun (WGS) entry which is preliminary data.</text>
</comment>
<feature type="region of interest" description="Disordered" evidence="1">
    <location>
        <begin position="896"/>
        <end position="916"/>
    </location>
</feature>
<feature type="region of interest" description="Disordered" evidence="1">
    <location>
        <begin position="205"/>
        <end position="226"/>
    </location>
</feature>
<feature type="region of interest" description="Disordered" evidence="1">
    <location>
        <begin position="537"/>
        <end position="566"/>
    </location>
</feature>
<feature type="region of interest" description="Disordered" evidence="1">
    <location>
        <begin position="646"/>
        <end position="763"/>
    </location>
</feature>
<feature type="compositionally biased region" description="Basic and acidic residues" evidence="1">
    <location>
        <begin position="538"/>
        <end position="549"/>
    </location>
</feature>
<feature type="region of interest" description="Disordered" evidence="1">
    <location>
        <begin position="243"/>
        <end position="262"/>
    </location>
</feature>
<protein>
    <submittedName>
        <fullName evidence="2">Uncharacterized protein</fullName>
    </submittedName>
</protein>
<organism evidence="2 3">
    <name type="scientific">Discina gigas</name>
    <dbReference type="NCBI Taxonomy" id="1032678"/>
    <lineage>
        <taxon>Eukaryota</taxon>
        <taxon>Fungi</taxon>
        <taxon>Dikarya</taxon>
        <taxon>Ascomycota</taxon>
        <taxon>Pezizomycotina</taxon>
        <taxon>Pezizomycetes</taxon>
        <taxon>Pezizales</taxon>
        <taxon>Discinaceae</taxon>
        <taxon>Discina</taxon>
    </lineage>
</organism>
<keyword evidence="3" id="KW-1185">Reference proteome</keyword>